<dbReference type="Gene3D" id="1.20.1300.10">
    <property type="entry name" value="Fumarate reductase/succinate dehydrogenase, transmembrane subunit"/>
    <property type="match status" value="1"/>
</dbReference>
<evidence type="ECO:0000256" key="7">
    <source>
        <dbReference type="ARBA" id="ARBA00022448"/>
    </source>
</evidence>
<keyword evidence="10 16" id="KW-0812">Transmembrane</keyword>
<accession>A0A545TQU7</accession>
<evidence type="ECO:0000313" key="17">
    <source>
        <dbReference type="EMBL" id="TQV79588.1"/>
    </source>
</evidence>
<dbReference type="UniPathway" id="UPA00223"/>
<keyword evidence="18" id="KW-1185">Reference proteome</keyword>
<dbReference type="Pfam" id="PF01127">
    <property type="entry name" value="Sdh_cyt"/>
    <property type="match status" value="1"/>
</dbReference>
<reference evidence="17 18" key="1">
    <citation type="submission" date="2019-06" db="EMBL/GenBank/DDBJ databases">
        <title>Whole genome sequence for Rhodospirillaceae sp. R148.</title>
        <authorList>
            <person name="Wang G."/>
        </authorList>
    </citation>
    <scope>NUCLEOTIDE SEQUENCE [LARGE SCALE GENOMIC DNA]</scope>
    <source>
        <strain evidence="17 18">R148</strain>
    </source>
</reference>
<comment type="caution">
    <text evidence="17">The sequence shown here is derived from an EMBL/GenBank/DDBJ whole genome shotgun (WGS) entry which is preliminary data.</text>
</comment>
<protein>
    <recommendedName>
        <fullName evidence="6">Succinate dehydrogenase hydrophobic membrane anchor subunit</fullName>
    </recommendedName>
</protein>
<evidence type="ECO:0000256" key="15">
    <source>
        <dbReference type="ARBA" id="ARBA00023136"/>
    </source>
</evidence>
<evidence type="ECO:0000256" key="3">
    <source>
        <dbReference type="ARBA" id="ARBA00004141"/>
    </source>
</evidence>
<dbReference type="GO" id="GO:0006099">
    <property type="term" value="P:tricarboxylic acid cycle"/>
    <property type="evidence" value="ECO:0007669"/>
    <property type="project" value="UniProtKB-UniPathway"/>
</dbReference>
<dbReference type="InterPro" id="IPR000701">
    <property type="entry name" value="SuccDH_FuR_B_TM-su"/>
</dbReference>
<dbReference type="GO" id="GO:0020037">
    <property type="term" value="F:heme binding"/>
    <property type="evidence" value="ECO:0007669"/>
    <property type="project" value="InterPro"/>
</dbReference>
<evidence type="ECO:0000256" key="8">
    <source>
        <dbReference type="ARBA" id="ARBA00022532"/>
    </source>
</evidence>
<comment type="subunit">
    <text evidence="5">Part of an enzyme complex containing four subunits: a flavoprotein, an iron-sulfur protein, plus two membrane-anchoring proteins, SdhC and SdhD.</text>
</comment>
<dbReference type="GO" id="GO:0016020">
    <property type="term" value="C:membrane"/>
    <property type="evidence" value="ECO:0007669"/>
    <property type="project" value="UniProtKB-SubCell"/>
</dbReference>
<dbReference type="OrthoDB" id="9809280at2"/>
<evidence type="ECO:0000256" key="16">
    <source>
        <dbReference type="SAM" id="Phobius"/>
    </source>
</evidence>
<evidence type="ECO:0000256" key="6">
    <source>
        <dbReference type="ARBA" id="ARBA00019425"/>
    </source>
</evidence>
<gene>
    <name evidence="17" type="primary">sdhD</name>
    <name evidence="17" type="ORF">FKG95_12735</name>
</gene>
<comment type="function">
    <text evidence="2">Membrane-anchoring subunit of succinate dehydrogenase (SDH).</text>
</comment>
<evidence type="ECO:0000256" key="5">
    <source>
        <dbReference type="ARBA" id="ARBA00011558"/>
    </source>
</evidence>
<keyword evidence="9" id="KW-0349">Heme</keyword>
<keyword evidence="11" id="KW-0479">Metal-binding</keyword>
<keyword evidence="13 16" id="KW-1133">Transmembrane helix</keyword>
<keyword evidence="7" id="KW-0813">Transport</keyword>
<evidence type="ECO:0000256" key="4">
    <source>
        <dbReference type="ARBA" id="ARBA00005163"/>
    </source>
</evidence>
<dbReference type="Proteomes" id="UP000315252">
    <property type="component" value="Unassembled WGS sequence"/>
</dbReference>
<comment type="pathway">
    <text evidence="4">Carbohydrate metabolism; tricarboxylic acid cycle.</text>
</comment>
<evidence type="ECO:0000256" key="11">
    <source>
        <dbReference type="ARBA" id="ARBA00022723"/>
    </source>
</evidence>
<name>A0A545TQU7_9PROT</name>
<feature type="transmembrane region" description="Helical" evidence="16">
    <location>
        <begin position="30"/>
        <end position="50"/>
    </location>
</feature>
<dbReference type="InterPro" id="IPR034804">
    <property type="entry name" value="SQR/QFR_C/D"/>
</dbReference>
<dbReference type="AlphaFoldDB" id="A0A545TQU7"/>
<organism evidence="17 18">
    <name type="scientific">Denitrobaculum tricleocarpae</name>
    <dbReference type="NCBI Taxonomy" id="2591009"/>
    <lineage>
        <taxon>Bacteria</taxon>
        <taxon>Pseudomonadati</taxon>
        <taxon>Pseudomonadota</taxon>
        <taxon>Alphaproteobacteria</taxon>
        <taxon>Rhodospirillales</taxon>
        <taxon>Rhodospirillaceae</taxon>
        <taxon>Denitrobaculum</taxon>
    </lineage>
</organism>
<dbReference type="CDD" id="cd03495">
    <property type="entry name" value="SQR_TypeC_SdhD_like"/>
    <property type="match status" value="1"/>
</dbReference>
<feature type="transmembrane region" description="Helical" evidence="16">
    <location>
        <begin position="56"/>
        <end position="77"/>
    </location>
</feature>
<feature type="transmembrane region" description="Helical" evidence="16">
    <location>
        <begin position="98"/>
        <end position="124"/>
    </location>
</feature>
<evidence type="ECO:0000256" key="1">
    <source>
        <dbReference type="ARBA" id="ARBA00001971"/>
    </source>
</evidence>
<evidence type="ECO:0000313" key="18">
    <source>
        <dbReference type="Proteomes" id="UP000315252"/>
    </source>
</evidence>
<comment type="subcellular location">
    <subcellularLocation>
        <location evidence="3">Membrane</location>
        <topology evidence="3">Multi-pass membrane protein</topology>
    </subcellularLocation>
</comment>
<evidence type="ECO:0000256" key="2">
    <source>
        <dbReference type="ARBA" id="ARBA00004050"/>
    </source>
</evidence>
<dbReference type="EMBL" id="VHSH01000004">
    <property type="protein sequence ID" value="TQV79588.1"/>
    <property type="molecule type" value="Genomic_DNA"/>
</dbReference>
<evidence type="ECO:0000256" key="13">
    <source>
        <dbReference type="ARBA" id="ARBA00022989"/>
    </source>
</evidence>
<comment type="cofactor">
    <cofactor evidence="1">
        <name>heme</name>
        <dbReference type="ChEBI" id="CHEBI:30413"/>
    </cofactor>
</comment>
<sequence>MSLRSPIGRVRGLGSAKEGVSHWWSQRMTAVALVPLTLWFVAAVTSHVGADHAEMVAWVGSPVTAGLFILLIAATFYHAYLGLQVVIEDYFHSEAAKVVILVLIKGACFVLALIGVLSVLTLLFEG</sequence>
<evidence type="ECO:0000256" key="9">
    <source>
        <dbReference type="ARBA" id="ARBA00022617"/>
    </source>
</evidence>
<evidence type="ECO:0000256" key="14">
    <source>
        <dbReference type="ARBA" id="ARBA00023004"/>
    </source>
</evidence>
<dbReference type="RefSeq" id="WP_142896769.1">
    <property type="nucleotide sequence ID" value="NZ_ML660055.1"/>
</dbReference>
<dbReference type="GO" id="GO:0046872">
    <property type="term" value="F:metal ion binding"/>
    <property type="evidence" value="ECO:0007669"/>
    <property type="project" value="UniProtKB-KW"/>
</dbReference>
<keyword evidence="14" id="KW-0408">Iron</keyword>
<proteinExistence type="predicted"/>
<evidence type="ECO:0000256" key="10">
    <source>
        <dbReference type="ARBA" id="ARBA00022692"/>
    </source>
</evidence>
<dbReference type="SUPFAM" id="SSF81343">
    <property type="entry name" value="Fumarate reductase respiratory complex transmembrane subunits"/>
    <property type="match status" value="1"/>
</dbReference>
<dbReference type="InterPro" id="IPR014312">
    <property type="entry name" value="Succ_DH_anchor"/>
</dbReference>
<keyword evidence="15 16" id="KW-0472">Membrane</keyword>
<dbReference type="NCBIfam" id="TIGR02968">
    <property type="entry name" value="succ_dehyd_anc"/>
    <property type="match status" value="1"/>
</dbReference>
<keyword evidence="12" id="KW-0249">Electron transport</keyword>
<evidence type="ECO:0000256" key="12">
    <source>
        <dbReference type="ARBA" id="ARBA00022982"/>
    </source>
</evidence>
<keyword evidence="8" id="KW-0816">Tricarboxylic acid cycle</keyword>